<keyword evidence="5" id="KW-1185">Reference proteome</keyword>
<feature type="domain" description="PPM-type phosphatase" evidence="3">
    <location>
        <begin position="58"/>
        <end position="269"/>
    </location>
</feature>
<dbReference type="Gene3D" id="3.60.40.10">
    <property type="entry name" value="PPM-type phosphatase domain"/>
    <property type="match status" value="1"/>
</dbReference>
<keyword evidence="1" id="KW-0378">Hydrolase</keyword>
<dbReference type="InterPro" id="IPR052016">
    <property type="entry name" value="Bact_Sigma-Reg"/>
</dbReference>
<dbReference type="InterPro" id="IPR036457">
    <property type="entry name" value="PPM-type-like_dom_sf"/>
</dbReference>
<gene>
    <name evidence="4" type="ORF">GCM10010302_65300</name>
</gene>
<dbReference type="EMBL" id="BAAABV010000028">
    <property type="protein sequence ID" value="GAA0317186.1"/>
    <property type="molecule type" value="Genomic_DNA"/>
</dbReference>
<feature type="compositionally biased region" description="Low complexity" evidence="2">
    <location>
        <begin position="270"/>
        <end position="284"/>
    </location>
</feature>
<evidence type="ECO:0000256" key="1">
    <source>
        <dbReference type="ARBA" id="ARBA00022801"/>
    </source>
</evidence>
<dbReference type="SUPFAM" id="SSF81606">
    <property type="entry name" value="PP2C-like"/>
    <property type="match status" value="1"/>
</dbReference>
<evidence type="ECO:0000313" key="5">
    <source>
        <dbReference type="Proteomes" id="UP001501867"/>
    </source>
</evidence>
<dbReference type="Proteomes" id="UP001501867">
    <property type="component" value="Unassembled WGS sequence"/>
</dbReference>
<evidence type="ECO:0000256" key="2">
    <source>
        <dbReference type="SAM" id="MobiDB-lite"/>
    </source>
</evidence>
<feature type="compositionally biased region" description="Pro residues" evidence="2">
    <location>
        <begin position="305"/>
        <end position="316"/>
    </location>
</feature>
<protein>
    <submittedName>
        <fullName evidence="4">PP2C family protein-serine/threonine phosphatase</fullName>
    </submittedName>
</protein>
<dbReference type="SMART" id="SM00331">
    <property type="entry name" value="PP2C_SIG"/>
    <property type="match status" value="1"/>
</dbReference>
<reference evidence="5" key="1">
    <citation type="journal article" date="2019" name="Int. J. Syst. Evol. Microbiol.">
        <title>The Global Catalogue of Microorganisms (GCM) 10K type strain sequencing project: providing services to taxonomists for standard genome sequencing and annotation.</title>
        <authorList>
            <consortium name="The Broad Institute Genomics Platform"/>
            <consortium name="The Broad Institute Genome Sequencing Center for Infectious Disease"/>
            <person name="Wu L."/>
            <person name="Ma J."/>
        </authorList>
    </citation>
    <scope>NUCLEOTIDE SEQUENCE [LARGE SCALE GENOMIC DNA]</scope>
    <source>
        <strain evidence="5">JCM 4505</strain>
    </source>
</reference>
<dbReference type="InterPro" id="IPR001932">
    <property type="entry name" value="PPM-type_phosphatase-like_dom"/>
</dbReference>
<dbReference type="PANTHER" id="PTHR43156">
    <property type="entry name" value="STAGE II SPORULATION PROTEIN E-RELATED"/>
    <property type="match status" value="1"/>
</dbReference>
<dbReference type="RefSeq" id="WP_344167205.1">
    <property type="nucleotide sequence ID" value="NZ_BAAABV010000028.1"/>
</dbReference>
<evidence type="ECO:0000259" key="3">
    <source>
        <dbReference type="SMART" id="SM00331"/>
    </source>
</evidence>
<evidence type="ECO:0000313" key="4">
    <source>
        <dbReference type="EMBL" id="GAA0317186.1"/>
    </source>
</evidence>
<proteinExistence type="predicted"/>
<dbReference type="Pfam" id="PF07228">
    <property type="entry name" value="SpoIIE"/>
    <property type="match status" value="1"/>
</dbReference>
<feature type="region of interest" description="Disordered" evidence="2">
    <location>
        <begin position="267"/>
        <end position="316"/>
    </location>
</feature>
<accession>A0ABP3FG49</accession>
<comment type="caution">
    <text evidence="4">The sequence shown here is derived from an EMBL/GenBank/DDBJ whole genome shotgun (WGS) entry which is preliminary data.</text>
</comment>
<sequence>MTPRRRPSRPASADLLTQLGRLTAQAREGAQLHHARVELAEALQREMLPASLPALPGLRAAARYAPAQHGLDIGGDWYDGFPLPEGALAFSIGDVQGHDVAAAAFMGQVRVCLRAVAAVVPDPGEVLGRANDVLLSLDSELFATCTLLRFDPYTCELQGARAGHVPAVWATVDGRHGIAEDAGGPPLGLVPGAGYGVTRRRLTAAGSIVLLTDGVVEGPSFPIEAGLERVSRIVREAAGGDPDELAAEVMKVADSTGHADDAAVLVLSHDGPGAAPEDAAPCPDTAGEGSAPEDAAASADTEVPQDPPPAPGPPAH</sequence>
<dbReference type="PANTHER" id="PTHR43156:SF2">
    <property type="entry name" value="STAGE II SPORULATION PROTEIN E"/>
    <property type="match status" value="1"/>
</dbReference>
<organism evidence="4 5">
    <name type="scientific">Streptomyces polychromogenes</name>
    <dbReference type="NCBI Taxonomy" id="67342"/>
    <lineage>
        <taxon>Bacteria</taxon>
        <taxon>Bacillati</taxon>
        <taxon>Actinomycetota</taxon>
        <taxon>Actinomycetes</taxon>
        <taxon>Kitasatosporales</taxon>
        <taxon>Streptomycetaceae</taxon>
        <taxon>Streptomyces</taxon>
    </lineage>
</organism>
<name>A0ABP3FG49_9ACTN</name>